<feature type="compositionally biased region" description="Gly residues" evidence="1">
    <location>
        <begin position="139"/>
        <end position="149"/>
    </location>
</feature>
<gene>
    <name evidence="2" type="ORF">E2C01_049692</name>
</gene>
<protein>
    <submittedName>
        <fullName evidence="2">Uncharacterized protein</fullName>
    </submittedName>
</protein>
<accession>A0A5B7GF11</accession>
<organism evidence="2 3">
    <name type="scientific">Portunus trituberculatus</name>
    <name type="common">Swimming crab</name>
    <name type="synonym">Neptunus trituberculatus</name>
    <dbReference type="NCBI Taxonomy" id="210409"/>
    <lineage>
        <taxon>Eukaryota</taxon>
        <taxon>Metazoa</taxon>
        <taxon>Ecdysozoa</taxon>
        <taxon>Arthropoda</taxon>
        <taxon>Crustacea</taxon>
        <taxon>Multicrustacea</taxon>
        <taxon>Malacostraca</taxon>
        <taxon>Eumalacostraca</taxon>
        <taxon>Eucarida</taxon>
        <taxon>Decapoda</taxon>
        <taxon>Pleocyemata</taxon>
        <taxon>Brachyura</taxon>
        <taxon>Eubrachyura</taxon>
        <taxon>Portunoidea</taxon>
        <taxon>Portunidae</taxon>
        <taxon>Portuninae</taxon>
        <taxon>Portunus</taxon>
    </lineage>
</organism>
<keyword evidence="3" id="KW-1185">Reference proteome</keyword>
<sequence>MIVKRHGAGGDGGVRGGLGRRGGPGEQWPARRVCWVTQGPRDYREPRRRRYRHRPFGGFENEQLATSRGRGPCLASPGTWARRPADDCVLCIDLAHRRLGQYLITGASRDQERTRRQQRNKRLVNKEERSRKERRPSLRGGGGGGGGGGGREEGRQGGGQCQASVFVASRPMNRRPTASFLNTKFLSFKTTVPGGTKTCPDNPTRDYYGGDSFSPPRLRLLLSVLFSLPFLRLLECRGGL</sequence>
<evidence type="ECO:0000256" key="1">
    <source>
        <dbReference type="SAM" id="MobiDB-lite"/>
    </source>
</evidence>
<feature type="region of interest" description="Disordered" evidence="1">
    <location>
        <begin position="1"/>
        <end position="26"/>
    </location>
</feature>
<proteinExistence type="predicted"/>
<dbReference type="AlphaFoldDB" id="A0A5B7GF11"/>
<evidence type="ECO:0000313" key="3">
    <source>
        <dbReference type="Proteomes" id="UP000324222"/>
    </source>
</evidence>
<dbReference type="EMBL" id="VSRR010013407">
    <property type="protein sequence ID" value="MPC55748.1"/>
    <property type="molecule type" value="Genomic_DNA"/>
</dbReference>
<comment type="caution">
    <text evidence="2">The sequence shown here is derived from an EMBL/GenBank/DDBJ whole genome shotgun (WGS) entry which is preliminary data.</text>
</comment>
<feature type="compositionally biased region" description="Gly residues" evidence="1">
    <location>
        <begin position="9"/>
        <end position="25"/>
    </location>
</feature>
<reference evidence="2 3" key="1">
    <citation type="submission" date="2019-05" db="EMBL/GenBank/DDBJ databases">
        <title>Another draft genome of Portunus trituberculatus and its Hox gene families provides insights of decapod evolution.</title>
        <authorList>
            <person name="Jeong J.-H."/>
            <person name="Song I."/>
            <person name="Kim S."/>
            <person name="Choi T."/>
            <person name="Kim D."/>
            <person name="Ryu S."/>
            <person name="Kim W."/>
        </authorList>
    </citation>
    <scope>NUCLEOTIDE SEQUENCE [LARGE SCALE GENOMIC DNA]</scope>
    <source>
        <tissue evidence="2">Muscle</tissue>
    </source>
</reference>
<name>A0A5B7GF11_PORTR</name>
<feature type="region of interest" description="Disordered" evidence="1">
    <location>
        <begin position="109"/>
        <end position="160"/>
    </location>
</feature>
<evidence type="ECO:0000313" key="2">
    <source>
        <dbReference type="EMBL" id="MPC55748.1"/>
    </source>
</evidence>
<dbReference type="Proteomes" id="UP000324222">
    <property type="component" value="Unassembled WGS sequence"/>
</dbReference>